<dbReference type="Proteomes" id="UP000182121">
    <property type="component" value="Unassembled WGS sequence"/>
</dbReference>
<evidence type="ECO:0000313" key="4">
    <source>
        <dbReference type="Proteomes" id="UP000315200"/>
    </source>
</evidence>
<gene>
    <name evidence="1" type="ORF">Ccl03g_07880</name>
    <name evidence="2" type="ORF">SAMN05216521_11114</name>
</gene>
<name>A0A1I0KAA8_9FIRM</name>
<organism evidence="2 3">
    <name type="scientific">Enterocloster clostridioformis</name>
    <dbReference type="NCBI Taxonomy" id="1531"/>
    <lineage>
        <taxon>Bacteria</taxon>
        <taxon>Bacillati</taxon>
        <taxon>Bacillota</taxon>
        <taxon>Clostridia</taxon>
        <taxon>Lachnospirales</taxon>
        <taxon>Lachnospiraceae</taxon>
        <taxon>Enterocloster</taxon>
    </lineage>
</organism>
<dbReference type="RefSeq" id="WP_074664515.1">
    <property type="nucleotide sequence ID" value="NZ_BJLB01000001.1"/>
</dbReference>
<evidence type="ECO:0000313" key="1">
    <source>
        <dbReference type="EMBL" id="GEA35075.1"/>
    </source>
</evidence>
<protein>
    <submittedName>
        <fullName evidence="2">Uncharacterized protein</fullName>
    </submittedName>
</protein>
<dbReference type="EMBL" id="FOIO01000111">
    <property type="protein sequence ID" value="SEU21215.1"/>
    <property type="molecule type" value="Genomic_DNA"/>
</dbReference>
<proteinExistence type="predicted"/>
<reference evidence="1 4" key="2">
    <citation type="submission" date="2019-06" db="EMBL/GenBank/DDBJ databases">
        <title>Draft genome sequence of [Clostridium] clostridioforme NBRC 113352.</title>
        <authorList>
            <person name="Miura T."/>
            <person name="Furukawa M."/>
            <person name="Shimamura M."/>
            <person name="Ohyama Y."/>
            <person name="Yamazoe A."/>
            <person name="Kawasaki H."/>
        </authorList>
    </citation>
    <scope>NUCLEOTIDE SEQUENCE [LARGE SCALE GENOMIC DNA]</scope>
    <source>
        <strain evidence="1 4">NBRC 113352</strain>
    </source>
</reference>
<dbReference type="Proteomes" id="UP000315200">
    <property type="component" value="Unassembled WGS sequence"/>
</dbReference>
<sequence>MMKRTIEAIGTFDLNKVDMSLAGQIEIFLPVDEIGNQASKIVDDCLAQYGEKYPGIDLEDDVYYDFNLLYTLGENEGEWQEYMIDVYIWQQSDEFMGKTTMCYENIPLSLSEADGNKVKQLIVDRMANMLFGSSDNKIAVA</sequence>
<comment type="caution">
    <text evidence="2">The sequence shown here is derived from an EMBL/GenBank/DDBJ whole genome shotgun (WGS) entry which is preliminary data.</text>
</comment>
<dbReference type="AlphaFoldDB" id="A0A1I0KAA8"/>
<dbReference type="EMBL" id="BJLB01000001">
    <property type="protein sequence ID" value="GEA35075.1"/>
    <property type="molecule type" value="Genomic_DNA"/>
</dbReference>
<reference evidence="2 3" key="1">
    <citation type="submission" date="2016-10" db="EMBL/GenBank/DDBJ databases">
        <authorList>
            <person name="Varghese N."/>
            <person name="Submissions S."/>
        </authorList>
    </citation>
    <scope>NUCLEOTIDE SEQUENCE [LARGE SCALE GENOMIC DNA]</scope>
    <source>
        <strain evidence="2 3">NLAE-zl-C196</strain>
    </source>
</reference>
<evidence type="ECO:0000313" key="2">
    <source>
        <dbReference type="EMBL" id="SEU21215.1"/>
    </source>
</evidence>
<accession>A0A1I0KAA8</accession>
<evidence type="ECO:0000313" key="3">
    <source>
        <dbReference type="Proteomes" id="UP000182121"/>
    </source>
</evidence>